<protein>
    <submittedName>
        <fullName evidence="2">Uncharacterized protein</fullName>
    </submittedName>
</protein>
<feature type="region of interest" description="Disordered" evidence="1">
    <location>
        <begin position="25"/>
        <end position="52"/>
    </location>
</feature>
<dbReference type="AlphaFoldDB" id="I9UXA5"/>
<gene>
    <name evidence="2" type="ORF">HMPREF1074_01048</name>
</gene>
<sequence length="52" mass="6427">MEYINEFHKQWIERTRKSIALWSKQPASLEEKRKQQERLDQQRAIREGKLKS</sequence>
<reference evidence="2 3" key="1">
    <citation type="submission" date="2012-02" db="EMBL/GenBank/DDBJ databases">
        <title>The Genome Sequence of Bacteroides xylanisolvens CL03T12C04.</title>
        <authorList>
            <consortium name="The Broad Institute Genome Sequencing Platform"/>
            <person name="Earl A."/>
            <person name="Ward D."/>
            <person name="Feldgarden M."/>
            <person name="Gevers D."/>
            <person name="Zitomersky N.L."/>
            <person name="Coyne M.J."/>
            <person name="Comstock L.E."/>
            <person name="Young S.K."/>
            <person name="Zeng Q."/>
            <person name="Gargeya S."/>
            <person name="Fitzgerald M."/>
            <person name="Haas B."/>
            <person name="Abouelleil A."/>
            <person name="Alvarado L."/>
            <person name="Arachchi H.M."/>
            <person name="Berlin A."/>
            <person name="Chapman S.B."/>
            <person name="Gearin G."/>
            <person name="Goldberg J."/>
            <person name="Griggs A."/>
            <person name="Gujja S."/>
            <person name="Hansen M."/>
            <person name="Heiman D."/>
            <person name="Howarth C."/>
            <person name="Larimer J."/>
            <person name="Lui A."/>
            <person name="MacDonald P.J.P."/>
            <person name="McCowen C."/>
            <person name="Montmayeur A."/>
            <person name="Murphy C."/>
            <person name="Neiman D."/>
            <person name="Pearson M."/>
            <person name="Priest M."/>
            <person name="Roberts A."/>
            <person name="Saif S."/>
            <person name="Shea T."/>
            <person name="Sisk P."/>
            <person name="Stolte C."/>
            <person name="Sykes S."/>
            <person name="Wortman J."/>
            <person name="Nusbaum C."/>
            <person name="Birren B."/>
        </authorList>
    </citation>
    <scope>NUCLEOTIDE SEQUENCE [LARGE SCALE GENOMIC DNA]</scope>
    <source>
        <strain evidence="2 3">CL03T12C04</strain>
    </source>
</reference>
<dbReference type="EMBL" id="AGXE01000006">
    <property type="protein sequence ID" value="EIY87471.1"/>
    <property type="molecule type" value="Genomic_DNA"/>
</dbReference>
<evidence type="ECO:0000256" key="1">
    <source>
        <dbReference type="SAM" id="MobiDB-lite"/>
    </source>
</evidence>
<evidence type="ECO:0000313" key="3">
    <source>
        <dbReference type="Proteomes" id="UP000003566"/>
    </source>
</evidence>
<feature type="compositionally biased region" description="Basic and acidic residues" evidence="1">
    <location>
        <begin position="29"/>
        <end position="52"/>
    </location>
</feature>
<dbReference type="Proteomes" id="UP000003566">
    <property type="component" value="Unassembled WGS sequence"/>
</dbReference>
<proteinExistence type="predicted"/>
<comment type="caution">
    <text evidence="2">The sequence shown here is derived from an EMBL/GenBank/DDBJ whole genome shotgun (WGS) entry which is preliminary data.</text>
</comment>
<dbReference type="HOGENOM" id="CLU_3077008_0_0_10"/>
<organism evidence="2 3">
    <name type="scientific">Bacteroides xylanisolvens CL03T12C04</name>
    <dbReference type="NCBI Taxonomy" id="997892"/>
    <lineage>
        <taxon>Bacteria</taxon>
        <taxon>Pseudomonadati</taxon>
        <taxon>Bacteroidota</taxon>
        <taxon>Bacteroidia</taxon>
        <taxon>Bacteroidales</taxon>
        <taxon>Bacteroidaceae</taxon>
        <taxon>Bacteroides</taxon>
    </lineage>
</organism>
<name>I9UXA5_9BACE</name>
<dbReference type="PATRIC" id="fig|997892.3.peg.1075"/>
<evidence type="ECO:0000313" key="2">
    <source>
        <dbReference type="EMBL" id="EIY87471.1"/>
    </source>
</evidence>
<accession>I9UXA5</accession>